<keyword evidence="2" id="KW-1185">Reference proteome</keyword>
<sequence>MKSHSLLEGSIVKGLLWFAIPLFFSNLFQTLYNTVDTILVGHFLGDASLAAMGATTAIFELIVGFATGAGAGFGIVAGHYFGAKDEAGLKKSIASSLVLSALISVVLTITAYALMPALLHVLNTPADIFAQSLTYIRIIVLFMTITVFYNLSAGMLRAVGDSLAPLAFLFLSCLINIGLDILFITRFHMGVAGAAWATIIAQFLSTLVSLGYIGLKKRILIPARHSFVYDKALVQDLGGQGLSMGFMMSIVSMGTVILQAAINNLGTTLIAAHTAARKCGSIVMMPIASVSAASSTFVAQNKGAVQYERIVEGVRISNRLGIGIALACALFVMPLNQPIIHWISGSTDPVVLQNGGTYLLVNTPFCTVLAVLLNMRNALQGLGKKIVPLVSSVIELVGKFLFSFLLIPVFGYMAVIWSEPLIWVAMTIQLLWAYSRVPEIQALKKENRTDFVYDE</sequence>
<reference evidence="1" key="1">
    <citation type="submission" date="2019-04" db="EMBL/GenBank/DDBJ databases">
        <title>Microbes associate with the intestines of laboratory mice.</title>
        <authorList>
            <person name="Navarre W."/>
            <person name="Wong E."/>
            <person name="Huang K."/>
            <person name="Tropini C."/>
            <person name="Ng K."/>
            <person name="Yu B."/>
        </authorList>
    </citation>
    <scope>NUCLEOTIDE SEQUENCE</scope>
    <source>
        <strain evidence="1">NM09_H32</strain>
    </source>
</reference>
<organism evidence="1 2">
    <name type="scientific">Dubosiella muris</name>
    <dbReference type="NCBI Taxonomy" id="3038133"/>
    <lineage>
        <taxon>Bacteria</taxon>
        <taxon>Bacillati</taxon>
        <taxon>Bacillota</taxon>
        <taxon>Erysipelotrichia</taxon>
        <taxon>Erysipelotrichales</taxon>
        <taxon>Erysipelotrichaceae</taxon>
        <taxon>Dubosiella</taxon>
    </lineage>
</organism>
<gene>
    <name evidence="1" type="ORF">E5336_10995</name>
</gene>
<name>A0AC61R4W8_9FIRM</name>
<accession>A0AC61R4W8</accession>
<dbReference type="Proteomes" id="UP000308836">
    <property type="component" value="Unassembled WGS sequence"/>
</dbReference>
<comment type="caution">
    <text evidence="1">The sequence shown here is derived from an EMBL/GenBank/DDBJ whole genome shotgun (WGS) entry which is preliminary data.</text>
</comment>
<protein>
    <submittedName>
        <fullName evidence="1">MATE family efflux transporter</fullName>
    </submittedName>
</protein>
<dbReference type="EMBL" id="SRYG01000027">
    <property type="protein sequence ID" value="TGY64967.1"/>
    <property type="molecule type" value="Genomic_DNA"/>
</dbReference>
<proteinExistence type="predicted"/>
<evidence type="ECO:0000313" key="2">
    <source>
        <dbReference type="Proteomes" id="UP000308836"/>
    </source>
</evidence>
<evidence type="ECO:0000313" key="1">
    <source>
        <dbReference type="EMBL" id="TGY64967.1"/>
    </source>
</evidence>